<accession>A0A8J3NFL6</accession>
<dbReference type="Proteomes" id="UP000612808">
    <property type="component" value="Unassembled WGS sequence"/>
</dbReference>
<comment type="similarity">
    <text evidence="1">Belongs to the LysR transcriptional regulatory family.</text>
</comment>
<evidence type="ECO:0000256" key="3">
    <source>
        <dbReference type="ARBA" id="ARBA00023125"/>
    </source>
</evidence>
<dbReference type="SUPFAM" id="SSF46785">
    <property type="entry name" value="Winged helix' DNA-binding domain"/>
    <property type="match status" value="1"/>
</dbReference>
<reference evidence="6" key="1">
    <citation type="submission" date="2021-01" db="EMBL/GenBank/DDBJ databases">
        <title>Whole genome shotgun sequence of Actinocatenispora rupis NBRC 107355.</title>
        <authorList>
            <person name="Komaki H."/>
            <person name="Tamura T."/>
        </authorList>
    </citation>
    <scope>NUCLEOTIDE SEQUENCE</scope>
    <source>
        <strain evidence="6">NBRC 107355</strain>
    </source>
</reference>
<organism evidence="6 7">
    <name type="scientific">Actinocatenispora rupis</name>
    <dbReference type="NCBI Taxonomy" id="519421"/>
    <lineage>
        <taxon>Bacteria</taxon>
        <taxon>Bacillati</taxon>
        <taxon>Actinomycetota</taxon>
        <taxon>Actinomycetes</taxon>
        <taxon>Micromonosporales</taxon>
        <taxon>Micromonosporaceae</taxon>
        <taxon>Actinocatenispora</taxon>
    </lineage>
</organism>
<comment type="caution">
    <text evidence="6">The sequence shown here is derived from an EMBL/GenBank/DDBJ whole genome shotgun (WGS) entry which is preliminary data.</text>
</comment>
<dbReference type="InterPro" id="IPR036388">
    <property type="entry name" value="WH-like_DNA-bd_sf"/>
</dbReference>
<evidence type="ECO:0000256" key="1">
    <source>
        <dbReference type="ARBA" id="ARBA00009437"/>
    </source>
</evidence>
<protein>
    <submittedName>
        <fullName evidence="6">LysR family transcriptional regulator</fullName>
    </submittedName>
</protein>
<dbReference type="InterPro" id="IPR005119">
    <property type="entry name" value="LysR_subst-bd"/>
</dbReference>
<gene>
    <name evidence="6" type="ORF">Aru02nite_63310</name>
</gene>
<dbReference type="RefSeq" id="WP_239077072.1">
    <property type="nucleotide sequence ID" value="NZ_BAAAZM010000022.1"/>
</dbReference>
<evidence type="ECO:0000256" key="4">
    <source>
        <dbReference type="ARBA" id="ARBA00023163"/>
    </source>
</evidence>
<dbReference type="PRINTS" id="PR00039">
    <property type="entry name" value="HTHLYSR"/>
</dbReference>
<evidence type="ECO:0000259" key="5">
    <source>
        <dbReference type="PROSITE" id="PS50931"/>
    </source>
</evidence>
<dbReference type="PANTHER" id="PTHR30346">
    <property type="entry name" value="TRANSCRIPTIONAL DUAL REGULATOR HCAR-RELATED"/>
    <property type="match status" value="1"/>
</dbReference>
<dbReference type="InterPro" id="IPR000847">
    <property type="entry name" value="LysR_HTH_N"/>
</dbReference>
<dbReference type="AlphaFoldDB" id="A0A8J3NFL6"/>
<dbReference type="Gene3D" id="3.40.190.10">
    <property type="entry name" value="Periplasmic binding protein-like II"/>
    <property type="match status" value="2"/>
</dbReference>
<dbReference type="Pfam" id="PF03466">
    <property type="entry name" value="LysR_substrate"/>
    <property type="match status" value="2"/>
</dbReference>
<proteinExistence type="inferred from homology"/>
<dbReference type="GO" id="GO:0003700">
    <property type="term" value="F:DNA-binding transcription factor activity"/>
    <property type="evidence" value="ECO:0007669"/>
    <property type="project" value="InterPro"/>
</dbReference>
<dbReference type="Gene3D" id="1.10.10.10">
    <property type="entry name" value="Winged helix-like DNA-binding domain superfamily/Winged helix DNA-binding domain"/>
    <property type="match status" value="1"/>
</dbReference>
<dbReference type="PROSITE" id="PS50931">
    <property type="entry name" value="HTH_LYSR"/>
    <property type="match status" value="1"/>
</dbReference>
<dbReference type="InterPro" id="IPR036390">
    <property type="entry name" value="WH_DNA-bd_sf"/>
</dbReference>
<dbReference type="SUPFAM" id="SSF53850">
    <property type="entry name" value="Periplasmic binding protein-like II"/>
    <property type="match status" value="1"/>
</dbReference>
<keyword evidence="2" id="KW-0805">Transcription regulation</keyword>
<evidence type="ECO:0000313" key="7">
    <source>
        <dbReference type="Proteomes" id="UP000612808"/>
    </source>
</evidence>
<dbReference type="FunFam" id="1.10.10.10:FF:000001">
    <property type="entry name" value="LysR family transcriptional regulator"/>
    <property type="match status" value="1"/>
</dbReference>
<dbReference type="EMBL" id="BOMB01000043">
    <property type="protein sequence ID" value="GID15442.1"/>
    <property type="molecule type" value="Genomic_DNA"/>
</dbReference>
<evidence type="ECO:0000313" key="6">
    <source>
        <dbReference type="EMBL" id="GID15442.1"/>
    </source>
</evidence>
<dbReference type="PANTHER" id="PTHR30346:SF0">
    <property type="entry name" value="HCA OPERON TRANSCRIPTIONAL ACTIVATOR HCAR"/>
    <property type="match status" value="1"/>
</dbReference>
<dbReference type="GO" id="GO:0032993">
    <property type="term" value="C:protein-DNA complex"/>
    <property type="evidence" value="ECO:0007669"/>
    <property type="project" value="TreeGrafter"/>
</dbReference>
<keyword evidence="7" id="KW-1185">Reference proteome</keyword>
<dbReference type="Pfam" id="PF00126">
    <property type="entry name" value="HTH_1"/>
    <property type="match status" value="1"/>
</dbReference>
<keyword evidence="3" id="KW-0238">DNA-binding</keyword>
<feature type="domain" description="HTH lysR-type" evidence="5">
    <location>
        <begin position="5"/>
        <end position="62"/>
    </location>
</feature>
<evidence type="ECO:0000256" key="2">
    <source>
        <dbReference type="ARBA" id="ARBA00023015"/>
    </source>
</evidence>
<dbReference type="Gene3D" id="3.40.190.290">
    <property type="match status" value="1"/>
</dbReference>
<dbReference type="GO" id="GO:0003677">
    <property type="term" value="F:DNA binding"/>
    <property type="evidence" value="ECO:0007669"/>
    <property type="project" value="UniProtKB-KW"/>
</dbReference>
<sequence>MDGSLETRELAHFLAVAEDLHFSRAAARLGIAQPALSRTVRRLERRLGVTLFVRTSRAVALTPAGRVLASEARRALDAVDAAARRTRRAGAAEPHLVLAMKAGGDAGLLAAVLATYEGDPDACPVRVLFRTDRVGALRDGHADAALVFDRLDDLRGLDTEPLLTEPRAAVLPASHPLAARDSLCLADLRDAPVHRPGDGTEAASLTELLQLVALGRTVAVVPRSVAAGLRHDLVGVPLTDAPPVTLLLAWPAHSTSPAVAALARAVRAACPGGDPVDA</sequence>
<name>A0A8J3NFL6_9ACTN</name>
<keyword evidence="4" id="KW-0804">Transcription</keyword>